<sequence>MNRLAAFALLTPLLACTPIPNGNGAKGVKSVEPTTTFSSLNEAVTRVYYAPTYKSQLTDNGHYAVVQFTIAGLDMNNNDDVKRTFGNMVRRFLTPKSKTVALVVEVHRTNTLTGISTASESSLIGREPIFIIQFDEKENVVRSSAVSATGALTPYIRARSGHTLRVSYSLRSTEGYSSNIIDTFREALTFVSGAAGGQGAWLLNRVTNPTFEDFSKKADNRLGQMLSKDITSKYSEQLDLLGDTSGIKGIKIELKQITDSDATGSINIEINHRRSIFGSDQGRLESLPKIDRDFVTILATNFGPSPNHNLQQYVDQNTDIKNIYRLWQDQFGNDFISTCEYIRMKMVGEVGLNSIDTAVSMWAFLMNNKYYRDSSALQKLDCEGENNKKIRTAIGLNITPTGITQDRELVVSEMNNQLTKLAKLIKSKNSDLIDVVTESIFSKKDLSYQDKTGSSSLNKNPIRLDSAAFVVANLRKFNPSRVGCFLSNPHEHTEIRNLMMLSQDQKLLKLTIGFDRHTPTGEALRIRSAQINEEDGEFLSKVLVDRVPAGVTSLELEQIQPCGKDWKPWAEFSGLVKENAWEKLNKPDPQS</sequence>
<evidence type="ECO:0000313" key="2">
    <source>
        <dbReference type="Proteomes" id="UP000315252"/>
    </source>
</evidence>
<name>A0A545TYH1_9PROT</name>
<dbReference type="AlphaFoldDB" id="A0A545TYH1"/>
<reference evidence="1 2" key="1">
    <citation type="submission" date="2019-06" db="EMBL/GenBank/DDBJ databases">
        <title>Whole genome sequence for Rhodospirillaceae sp. R148.</title>
        <authorList>
            <person name="Wang G."/>
        </authorList>
    </citation>
    <scope>NUCLEOTIDE SEQUENCE [LARGE SCALE GENOMIC DNA]</scope>
    <source>
        <strain evidence="1 2">R148</strain>
    </source>
</reference>
<organism evidence="1 2">
    <name type="scientific">Denitrobaculum tricleocarpae</name>
    <dbReference type="NCBI Taxonomy" id="2591009"/>
    <lineage>
        <taxon>Bacteria</taxon>
        <taxon>Pseudomonadati</taxon>
        <taxon>Pseudomonadota</taxon>
        <taxon>Alphaproteobacteria</taxon>
        <taxon>Rhodospirillales</taxon>
        <taxon>Rhodospirillaceae</taxon>
        <taxon>Denitrobaculum</taxon>
    </lineage>
</organism>
<dbReference type="RefSeq" id="WP_142895901.1">
    <property type="nucleotide sequence ID" value="NZ_ML660053.1"/>
</dbReference>
<comment type="caution">
    <text evidence="1">The sequence shown here is derived from an EMBL/GenBank/DDBJ whole genome shotgun (WGS) entry which is preliminary data.</text>
</comment>
<protein>
    <submittedName>
        <fullName evidence="1">Uncharacterized protein</fullName>
    </submittedName>
</protein>
<dbReference type="EMBL" id="VHSH01000002">
    <property type="protein sequence ID" value="TQV82270.1"/>
    <property type="molecule type" value="Genomic_DNA"/>
</dbReference>
<evidence type="ECO:0000313" key="1">
    <source>
        <dbReference type="EMBL" id="TQV82270.1"/>
    </source>
</evidence>
<gene>
    <name evidence="1" type="ORF">FKG95_08620</name>
</gene>
<keyword evidence="2" id="KW-1185">Reference proteome</keyword>
<proteinExistence type="predicted"/>
<dbReference type="Proteomes" id="UP000315252">
    <property type="component" value="Unassembled WGS sequence"/>
</dbReference>
<accession>A0A545TYH1</accession>